<feature type="chain" id="PRO_5043732129" evidence="2">
    <location>
        <begin position="29"/>
        <end position="148"/>
    </location>
</feature>
<accession>A0AAW0BJZ2</accession>
<gene>
    <name evidence="3" type="ORF">VNI00_015438</name>
</gene>
<evidence type="ECO:0000256" key="2">
    <source>
        <dbReference type="SAM" id="SignalP"/>
    </source>
</evidence>
<comment type="caution">
    <text evidence="3">The sequence shown here is derived from an EMBL/GenBank/DDBJ whole genome shotgun (WGS) entry which is preliminary data.</text>
</comment>
<organism evidence="3 4">
    <name type="scientific">Paramarasmius palmivorus</name>
    <dbReference type="NCBI Taxonomy" id="297713"/>
    <lineage>
        <taxon>Eukaryota</taxon>
        <taxon>Fungi</taxon>
        <taxon>Dikarya</taxon>
        <taxon>Basidiomycota</taxon>
        <taxon>Agaricomycotina</taxon>
        <taxon>Agaricomycetes</taxon>
        <taxon>Agaricomycetidae</taxon>
        <taxon>Agaricales</taxon>
        <taxon>Marasmiineae</taxon>
        <taxon>Marasmiaceae</taxon>
        <taxon>Paramarasmius</taxon>
    </lineage>
</organism>
<reference evidence="3 4" key="1">
    <citation type="submission" date="2024-01" db="EMBL/GenBank/DDBJ databases">
        <title>A draft genome for a cacao thread blight-causing isolate of Paramarasmius palmivorus.</title>
        <authorList>
            <person name="Baruah I.K."/>
            <person name="Bukari Y."/>
            <person name="Amoako-Attah I."/>
            <person name="Meinhardt L.W."/>
            <person name="Bailey B.A."/>
            <person name="Cohen S.P."/>
        </authorList>
    </citation>
    <scope>NUCLEOTIDE SEQUENCE [LARGE SCALE GENOMIC DNA]</scope>
    <source>
        <strain evidence="3 4">GH-12</strain>
    </source>
</reference>
<evidence type="ECO:0000313" key="4">
    <source>
        <dbReference type="Proteomes" id="UP001383192"/>
    </source>
</evidence>
<sequence length="148" mass="15841">MPSLQRLTYWILLVLGTAMLSASAPADAIYARTNGVDPTPVHRALEARSNGGSSDPTPHPRRAILEARTDGQKPTPRALEARSNGGSSDPTPHPRRAVLEARTDGQKPTPRALGARAEATPHPKRQAPQPELIFRSARGYADPMVTGV</sequence>
<feature type="signal peptide" evidence="2">
    <location>
        <begin position="1"/>
        <end position="28"/>
    </location>
</feature>
<protein>
    <submittedName>
        <fullName evidence="3">Uncharacterized protein</fullName>
    </submittedName>
</protein>
<dbReference type="AlphaFoldDB" id="A0AAW0BJZ2"/>
<dbReference type="Proteomes" id="UP001383192">
    <property type="component" value="Unassembled WGS sequence"/>
</dbReference>
<feature type="region of interest" description="Disordered" evidence="1">
    <location>
        <begin position="35"/>
        <end position="148"/>
    </location>
</feature>
<keyword evidence="4" id="KW-1185">Reference proteome</keyword>
<evidence type="ECO:0000256" key="1">
    <source>
        <dbReference type="SAM" id="MobiDB-lite"/>
    </source>
</evidence>
<proteinExistence type="predicted"/>
<evidence type="ECO:0000313" key="3">
    <source>
        <dbReference type="EMBL" id="KAK7026780.1"/>
    </source>
</evidence>
<dbReference type="EMBL" id="JAYKXP010000100">
    <property type="protein sequence ID" value="KAK7026780.1"/>
    <property type="molecule type" value="Genomic_DNA"/>
</dbReference>
<keyword evidence="2" id="KW-0732">Signal</keyword>
<name>A0AAW0BJZ2_9AGAR</name>